<gene>
    <name evidence="2" type="ORF">O0V09_18070</name>
</gene>
<organism evidence="2 3">
    <name type="scientific">Dasania phycosphaerae</name>
    <dbReference type="NCBI Taxonomy" id="2950436"/>
    <lineage>
        <taxon>Bacteria</taxon>
        <taxon>Pseudomonadati</taxon>
        <taxon>Pseudomonadota</taxon>
        <taxon>Gammaproteobacteria</taxon>
        <taxon>Cellvibrionales</taxon>
        <taxon>Spongiibacteraceae</taxon>
        <taxon>Dasania</taxon>
    </lineage>
</organism>
<keyword evidence="3" id="KW-1185">Reference proteome</keyword>
<feature type="signal peptide" evidence="1">
    <location>
        <begin position="1"/>
        <end position="23"/>
    </location>
</feature>
<proteinExistence type="predicted"/>
<dbReference type="RefSeq" id="WP_258333040.1">
    <property type="nucleotide sequence ID" value="NZ_JAPTGG010000022.1"/>
</dbReference>
<sequence>MIRLSSVLLSAALLLPLGPAALATPTAIELHVYPLFSLKLRQAWSHRYQELLLKHAGVNTVFKSASSIEELILNAQTPTPKLIASPMHVALYLQKNYAYQLVMEQVYTAKWVLISKQETTFDGTSSLNGQCIAIPDRLSSISTTALAAINNTTAPDTHFQVIDKNTQDGSLFSVINNECAFAIVSDLLLEKALRSSLKNIKIDWQGDEQALRMVFSLSPQTPAPIKEVIASTLLSIGHDHQLTGSFLSPPARAINAQTNSVLLDDYSLQALHAMEQQLQAKQP</sequence>
<reference evidence="2 3" key="1">
    <citation type="submission" date="2022-12" db="EMBL/GenBank/DDBJ databases">
        <title>Dasania phycosphaerae sp. nov., isolated from particulate material of the south coast of Korea.</title>
        <authorList>
            <person name="Jiang Y."/>
        </authorList>
    </citation>
    <scope>NUCLEOTIDE SEQUENCE [LARGE SCALE GENOMIC DNA]</scope>
    <source>
        <strain evidence="2 3">GY-19</strain>
    </source>
</reference>
<dbReference type="Pfam" id="PF12974">
    <property type="entry name" value="Phosphonate-bd"/>
    <property type="match status" value="1"/>
</dbReference>
<dbReference type="AlphaFoldDB" id="A0A9J6RQY5"/>
<comment type="caution">
    <text evidence="2">The sequence shown here is derived from an EMBL/GenBank/DDBJ whole genome shotgun (WGS) entry which is preliminary data.</text>
</comment>
<evidence type="ECO:0000313" key="2">
    <source>
        <dbReference type="EMBL" id="MCZ0867110.1"/>
    </source>
</evidence>
<feature type="chain" id="PRO_5039924247" evidence="1">
    <location>
        <begin position="24"/>
        <end position="283"/>
    </location>
</feature>
<evidence type="ECO:0000313" key="3">
    <source>
        <dbReference type="Proteomes" id="UP001069090"/>
    </source>
</evidence>
<accession>A0A9J6RQY5</accession>
<name>A0A9J6RQY5_9GAMM</name>
<dbReference type="EMBL" id="JAPTGG010000022">
    <property type="protein sequence ID" value="MCZ0867110.1"/>
    <property type="molecule type" value="Genomic_DNA"/>
</dbReference>
<dbReference type="Proteomes" id="UP001069090">
    <property type="component" value="Unassembled WGS sequence"/>
</dbReference>
<protein>
    <submittedName>
        <fullName evidence="2">Uncharacterized protein</fullName>
    </submittedName>
</protein>
<evidence type="ECO:0000256" key="1">
    <source>
        <dbReference type="SAM" id="SignalP"/>
    </source>
</evidence>
<keyword evidence="1" id="KW-0732">Signal</keyword>